<dbReference type="GO" id="GO:0030261">
    <property type="term" value="P:chromosome condensation"/>
    <property type="evidence" value="ECO:0007669"/>
    <property type="project" value="UniProtKB-KW"/>
</dbReference>
<reference evidence="5 6" key="1">
    <citation type="submission" date="2018-06" db="EMBL/GenBank/DDBJ databases">
        <title>OYT1 Genome Sequencing.</title>
        <authorList>
            <person name="Kato S."/>
            <person name="Itoh T."/>
            <person name="Ohkuma M."/>
        </authorList>
    </citation>
    <scope>NUCLEOTIDE SEQUENCE [LARGE SCALE GENOMIC DNA]</scope>
    <source>
        <strain evidence="5 6">OYT1</strain>
    </source>
</reference>
<evidence type="ECO:0000256" key="2">
    <source>
        <dbReference type="ARBA" id="ARBA00023067"/>
    </source>
</evidence>
<dbReference type="Pfam" id="PF00216">
    <property type="entry name" value="Bac_DNA_binding"/>
    <property type="match status" value="1"/>
</dbReference>
<dbReference type="GO" id="GO:0030527">
    <property type="term" value="F:structural constituent of chromatin"/>
    <property type="evidence" value="ECO:0007669"/>
    <property type="project" value="InterPro"/>
</dbReference>
<dbReference type="RefSeq" id="WP_062626748.1">
    <property type="nucleotide sequence ID" value="NZ_AP018738.1"/>
</dbReference>
<evidence type="ECO:0000313" key="6">
    <source>
        <dbReference type="Proteomes" id="UP000033070"/>
    </source>
</evidence>
<dbReference type="SMART" id="SM00411">
    <property type="entry name" value="BHL"/>
    <property type="match status" value="1"/>
</dbReference>
<protein>
    <submittedName>
        <fullName evidence="5">DNA-binding protein HRm</fullName>
    </submittedName>
</protein>
<dbReference type="AlphaFoldDB" id="A0A2Z6GEU0"/>
<dbReference type="SUPFAM" id="SSF47729">
    <property type="entry name" value="IHF-like DNA-binding proteins"/>
    <property type="match status" value="1"/>
</dbReference>
<proteinExistence type="inferred from homology"/>
<organism evidence="5 6">
    <name type="scientific">Ferriphaselus amnicola</name>
    <dbReference type="NCBI Taxonomy" id="1188319"/>
    <lineage>
        <taxon>Bacteria</taxon>
        <taxon>Pseudomonadati</taxon>
        <taxon>Pseudomonadota</taxon>
        <taxon>Betaproteobacteria</taxon>
        <taxon>Nitrosomonadales</taxon>
        <taxon>Gallionellaceae</taxon>
        <taxon>Ferriphaselus</taxon>
    </lineage>
</organism>
<comment type="similarity">
    <text evidence="1 4">Belongs to the bacterial histone-like protein family.</text>
</comment>
<accession>A0A2Z6GEU0</accession>
<dbReference type="PANTHER" id="PTHR33175">
    <property type="entry name" value="DNA-BINDING PROTEIN HU"/>
    <property type="match status" value="1"/>
</dbReference>
<gene>
    <name evidence="5" type="ORF">OYT1_ch2278</name>
</gene>
<evidence type="ECO:0000256" key="1">
    <source>
        <dbReference type="ARBA" id="ARBA00010529"/>
    </source>
</evidence>
<dbReference type="KEGG" id="fam:OYT1_ch2278"/>
<evidence type="ECO:0000256" key="3">
    <source>
        <dbReference type="ARBA" id="ARBA00023125"/>
    </source>
</evidence>
<dbReference type="Gene3D" id="4.10.520.10">
    <property type="entry name" value="IHF-like DNA-binding proteins"/>
    <property type="match status" value="1"/>
</dbReference>
<evidence type="ECO:0000256" key="4">
    <source>
        <dbReference type="RuleBase" id="RU003939"/>
    </source>
</evidence>
<dbReference type="InterPro" id="IPR000119">
    <property type="entry name" value="Hist_DNA-bd"/>
</dbReference>
<keyword evidence="2" id="KW-0226">DNA condensation</keyword>
<sequence length="91" mass="9635">MKKQDLITQLAATSSIKQGTVETVLDYLGVVVQRALASGDEVTLPGIGKLHVERKEASKGRNPRTGESIDIPAKNVPKLSVAKALKDAVNA</sequence>
<dbReference type="GO" id="GO:0003677">
    <property type="term" value="F:DNA binding"/>
    <property type="evidence" value="ECO:0007669"/>
    <property type="project" value="UniProtKB-KW"/>
</dbReference>
<evidence type="ECO:0000313" key="5">
    <source>
        <dbReference type="EMBL" id="BBE51794.1"/>
    </source>
</evidence>
<name>A0A2Z6GEU0_9PROT</name>
<keyword evidence="3 5" id="KW-0238">DNA-binding</keyword>
<dbReference type="GO" id="GO:0005829">
    <property type="term" value="C:cytosol"/>
    <property type="evidence" value="ECO:0007669"/>
    <property type="project" value="TreeGrafter"/>
</dbReference>
<dbReference type="STRING" id="1188319.OYT1_01579"/>
<dbReference type="CDD" id="cd00591">
    <property type="entry name" value="HU_IHF"/>
    <property type="match status" value="1"/>
</dbReference>
<dbReference type="Proteomes" id="UP000033070">
    <property type="component" value="Chromosome"/>
</dbReference>
<dbReference type="OrthoDB" id="9799835at2"/>
<dbReference type="InterPro" id="IPR010992">
    <property type="entry name" value="IHF-like_DNA-bd_dom_sf"/>
</dbReference>
<dbReference type="PRINTS" id="PR01727">
    <property type="entry name" value="DNABINDINGHU"/>
</dbReference>
<dbReference type="EMBL" id="AP018738">
    <property type="protein sequence ID" value="BBE51794.1"/>
    <property type="molecule type" value="Genomic_DNA"/>
</dbReference>
<dbReference type="PANTHER" id="PTHR33175:SF3">
    <property type="entry name" value="DNA-BINDING PROTEIN HU-BETA"/>
    <property type="match status" value="1"/>
</dbReference>
<keyword evidence="6" id="KW-1185">Reference proteome</keyword>